<dbReference type="Proteomes" id="UP000319160">
    <property type="component" value="Unassembled WGS sequence"/>
</dbReference>
<dbReference type="GO" id="GO:0016491">
    <property type="term" value="F:oxidoreductase activity"/>
    <property type="evidence" value="ECO:0007669"/>
    <property type="project" value="UniProtKB-KW"/>
</dbReference>
<keyword evidence="4" id="KW-0288">FMN</keyword>
<dbReference type="Gene3D" id="3.30.530.20">
    <property type="match status" value="1"/>
</dbReference>
<dbReference type="CDD" id="cd08892">
    <property type="entry name" value="SRPBCC_Aha1"/>
    <property type="match status" value="1"/>
</dbReference>
<organism evidence="8 9">
    <name type="scientific">Xylaria flabelliformis</name>
    <dbReference type="NCBI Taxonomy" id="2512241"/>
    <lineage>
        <taxon>Eukaryota</taxon>
        <taxon>Fungi</taxon>
        <taxon>Dikarya</taxon>
        <taxon>Ascomycota</taxon>
        <taxon>Pezizomycotina</taxon>
        <taxon>Sordariomycetes</taxon>
        <taxon>Xylariomycetidae</taxon>
        <taxon>Xylariales</taxon>
        <taxon>Xylariaceae</taxon>
        <taxon>Xylaria</taxon>
    </lineage>
</organism>
<dbReference type="SUPFAM" id="SSF51395">
    <property type="entry name" value="FMN-linked oxidoreductases"/>
    <property type="match status" value="1"/>
</dbReference>
<evidence type="ECO:0000256" key="6">
    <source>
        <dbReference type="SAM" id="MobiDB-lite"/>
    </source>
</evidence>
<protein>
    <recommendedName>
        <fullName evidence="7">Activator of Hsp90 ATPase AHSA1-like N-terminal domain-containing protein</fullName>
    </recommendedName>
</protein>
<dbReference type="InterPro" id="IPR015310">
    <property type="entry name" value="AHSA1-like_N"/>
</dbReference>
<accession>A0A553I271</accession>
<dbReference type="CDD" id="cd04733">
    <property type="entry name" value="OYE_like_2_FMN"/>
    <property type="match status" value="1"/>
</dbReference>
<evidence type="ECO:0000259" key="7">
    <source>
        <dbReference type="SMART" id="SM01000"/>
    </source>
</evidence>
<dbReference type="GO" id="GO:0010181">
    <property type="term" value="F:FMN binding"/>
    <property type="evidence" value="ECO:0007669"/>
    <property type="project" value="InterPro"/>
</dbReference>
<evidence type="ECO:0000256" key="5">
    <source>
        <dbReference type="ARBA" id="ARBA00023002"/>
    </source>
</evidence>
<dbReference type="GO" id="GO:0051087">
    <property type="term" value="F:protein-folding chaperone binding"/>
    <property type="evidence" value="ECO:0007669"/>
    <property type="project" value="InterPro"/>
</dbReference>
<feature type="region of interest" description="Disordered" evidence="6">
    <location>
        <begin position="676"/>
        <end position="715"/>
    </location>
</feature>
<dbReference type="EMBL" id="VFLP01000023">
    <property type="protein sequence ID" value="TRX94298.1"/>
    <property type="molecule type" value="Genomic_DNA"/>
</dbReference>
<reference evidence="9" key="1">
    <citation type="submission" date="2019-06" db="EMBL/GenBank/DDBJ databases">
        <title>Draft genome sequence of the griseofulvin-producing fungus Xylaria cubensis strain G536.</title>
        <authorList>
            <person name="Mead M.E."/>
            <person name="Raja H.A."/>
            <person name="Steenwyk J.L."/>
            <person name="Knowles S.L."/>
            <person name="Oberlies N.H."/>
            <person name="Rokas A."/>
        </authorList>
    </citation>
    <scope>NUCLEOTIDE SEQUENCE [LARGE SCALE GENOMIC DNA]</scope>
    <source>
        <strain evidence="9">G536</strain>
    </source>
</reference>
<sequence length="871" mass="96688">MAPKRIPGPDVDPSPLGQPLHFEFSGKTAPNRFLKGAMSERLASWDPKEVQKRGIPTRELINAYRRWGEGGLGVILTGNVTLYYDQLEAPGNAIIPKDAPTVGERFEGFQELAKQAKAHGSLLVAQVSHPGRQVPDFVQPHPVSASDVQLEGVTMGSTFAKPRAMDKNDIKDVIDHFAYAAEYLHKAGFDGVQLHGAHGYLLAQFLSQTTNKRTDEYGGSLLNRARLIFEIVDEIRNRVKDESFIIGIKLNSVEFQEGGFTPEECRDLCIELEKHRFDFVELSGGTYQELAFSHKRESTKKREAFFIEFAEMIVPQLKRTKVYVTGGFRTAAAMVEALKSVHGIGLGRPATWEFDFAKKLLEGKAKGAIDPAIDEQDFALSIFAAGTQIRIVGKDKEPLDLGKPEHREAFDKAMQKYQTDMANNADGSKYGFMDIDGVTLEPYGTPMRLKFCTAVGYVETAACDQILNQAGRSLFPLSPRLKYLAGTQPALETEFLELSFGGIAFSNIKRLPRLTSSRPSVTHCIGTIFSRHFLPNVATAACVTMALHNPNNWHWVTKDVSKWTQDWFQENLTTTKFSVEENGVTAKISKVISMDGDADVSQRKGIVKTIFDLKLVLEFSGSAPEADDVSGTITIPSIAYDSTKEKQPVKDLIRSVLIDKLRDEFLKLTSAMEKAHGKDIQHAPGSNPSSGFSTPKLHAPTGSAAKVDTAPSTQKNTVSSVNTTVLLEQAEFKAEAEDLYEVFTDARKLAAFTRAPPKKFDGAEVGGSWELFDGNVAGEFKELQRPTKIVQTWRLKQWPAGHYSQQTLVFDQNNVEHVTVLRVEWKGVPIGQEEVTKRNWDEYYVRSIKKTFGNLEADENIQAQLGLTFLP</sequence>
<dbReference type="Pfam" id="PF09229">
    <property type="entry name" value="Aha1_N"/>
    <property type="match status" value="1"/>
</dbReference>
<dbReference type="InterPro" id="IPR013785">
    <property type="entry name" value="Aldolase_TIM"/>
</dbReference>
<dbReference type="AlphaFoldDB" id="A0A553I271"/>
<dbReference type="PANTHER" id="PTHR43656:SF5">
    <property type="entry name" value="NADH:FLAVIN OXIDOREDUCTASE_NADH OXIDASE N-TERMINAL DOMAIN-CONTAINING PROTEIN"/>
    <property type="match status" value="1"/>
</dbReference>
<keyword evidence="9" id="KW-1185">Reference proteome</keyword>
<dbReference type="STRING" id="2512241.A0A553I271"/>
<comment type="similarity">
    <text evidence="2">Belongs to the AHA1 family.</text>
</comment>
<dbReference type="InterPro" id="IPR036338">
    <property type="entry name" value="Aha1"/>
</dbReference>
<dbReference type="GO" id="GO:0001671">
    <property type="term" value="F:ATPase activator activity"/>
    <property type="evidence" value="ECO:0007669"/>
    <property type="project" value="InterPro"/>
</dbReference>
<dbReference type="InterPro" id="IPR051799">
    <property type="entry name" value="NADH_flavin_oxidoreductase"/>
</dbReference>
<dbReference type="SUPFAM" id="SSF55961">
    <property type="entry name" value="Bet v1-like"/>
    <property type="match status" value="1"/>
</dbReference>
<feature type="domain" description="Activator of Hsp90 ATPase AHSA1-like N-terminal" evidence="7">
    <location>
        <begin position="557"/>
        <end position="678"/>
    </location>
</feature>
<gene>
    <name evidence="8" type="ORF">FHL15_004765</name>
</gene>
<evidence type="ECO:0000313" key="8">
    <source>
        <dbReference type="EMBL" id="TRX94298.1"/>
    </source>
</evidence>
<comment type="similarity">
    <text evidence="1">Belongs to the NADH:flavin oxidoreductase/NADH oxidase family.</text>
</comment>
<dbReference type="InterPro" id="IPR023393">
    <property type="entry name" value="START-like_dom_sf"/>
</dbReference>
<dbReference type="OrthoDB" id="1663137at2759"/>
<keyword evidence="5" id="KW-0560">Oxidoreductase</keyword>
<evidence type="ECO:0000256" key="4">
    <source>
        <dbReference type="ARBA" id="ARBA00022643"/>
    </source>
</evidence>
<dbReference type="Gene3D" id="3.15.10.20">
    <property type="entry name" value="Activator of Hsp90 ATPase Aha1, N-terminal domain"/>
    <property type="match status" value="1"/>
</dbReference>
<dbReference type="SMART" id="SM01000">
    <property type="entry name" value="Aha1_N"/>
    <property type="match status" value="1"/>
</dbReference>
<dbReference type="Pfam" id="PF08327">
    <property type="entry name" value="AHSA1"/>
    <property type="match status" value="1"/>
</dbReference>
<dbReference type="InterPro" id="IPR013538">
    <property type="entry name" value="ASHA1/2-like_C"/>
</dbReference>
<comment type="caution">
    <text evidence="8">The sequence shown here is derived from an EMBL/GenBank/DDBJ whole genome shotgun (WGS) entry which is preliminary data.</text>
</comment>
<dbReference type="InterPro" id="IPR001155">
    <property type="entry name" value="OxRdtase_FMN_N"/>
</dbReference>
<evidence type="ECO:0000256" key="2">
    <source>
        <dbReference type="ARBA" id="ARBA00006817"/>
    </source>
</evidence>
<name>A0A553I271_9PEZI</name>
<dbReference type="SUPFAM" id="SSF103111">
    <property type="entry name" value="Activator of Hsp90 ATPase, Aha1"/>
    <property type="match status" value="1"/>
</dbReference>
<dbReference type="Gene3D" id="3.20.20.70">
    <property type="entry name" value="Aldolase class I"/>
    <property type="match status" value="1"/>
</dbReference>
<evidence type="ECO:0000256" key="1">
    <source>
        <dbReference type="ARBA" id="ARBA00005979"/>
    </source>
</evidence>
<feature type="compositionally biased region" description="Polar residues" evidence="6">
    <location>
        <begin position="684"/>
        <end position="693"/>
    </location>
</feature>
<proteinExistence type="inferred from homology"/>
<evidence type="ECO:0000313" key="9">
    <source>
        <dbReference type="Proteomes" id="UP000319160"/>
    </source>
</evidence>
<dbReference type="PANTHER" id="PTHR43656">
    <property type="entry name" value="BINDING OXIDOREDUCTASE, PUTATIVE (AFU_ORTHOLOGUE AFUA_2G08260)-RELATED"/>
    <property type="match status" value="1"/>
</dbReference>
<keyword evidence="3" id="KW-0285">Flavoprotein</keyword>
<dbReference type="Pfam" id="PF00724">
    <property type="entry name" value="Oxidored_FMN"/>
    <property type="match status" value="1"/>
</dbReference>
<evidence type="ECO:0000256" key="3">
    <source>
        <dbReference type="ARBA" id="ARBA00022630"/>
    </source>
</evidence>